<name>A0A9P9K129_FUSRE</name>
<gene>
    <name evidence="1" type="ORF">BKA55DRAFT_577349</name>
</gene>
<sequence>MQSNEDWNERTVKVFMAHFCLRGARYFSSSQERVDIKPQLLLESSNFLRSIELQILNFQQLRIVLGDQLVTKSIGYVLYRLWELARSGEVQHLNVSTLTENSERFLEMLQSPSAGIDLQSDDAIISFTGVSLALTDHFTFSNLTKAIQCAESCHKVMLAGPKPWKDREANVLQALSLTLKASGYLPQPNTLTNERAEKACQYASEALGVLSALETHPVKLGDVRDHSYLTATIILKHMAPLSTSFCNGCDKYDENYDAALKKYEPSLGKDSTGFGAPIALAKQLARRDWWFQQLGVRKKVTYGAWRVDKRDADRISKKGDNDMEKERLLSNLRMAMSTGDKVAEFHLQDSLIRHYEGKKDWKTAAEHIIELHRLAAKAAATDRDQHHHPIDLPSFNNFDNRLRHGCILVEAENFDEAQRLYDTLINDVMDTCSNKVEAKEKTDFIPGKTWAWLMKEGSSWDTIMQENLSLTIGSKLRERWPQM</sequence>
<accession>A0A9P9K129</accession>
<dbReference type="GeneID" id="70223559"/>
<dbReference type="Proteomes" id="UP000720189">
    <property type="component" value="Unassembled WGS sequence"/>
</dbReference>
<dbReference type="EMBL" id="JAGMUX010000014">
    <property type="protein sequence ID" value="KAH7240341.1"/>
    <property type="molecule type" value="Genomic_DNA"/>
</dbReference>
<dbReference type="RefSeq" id="XP_046046135.1">
    <property type="nucleotide sequence ID" value="XM_046193605.1"/>
</dbReference>
<keyword evidence="2" id="KW-1185">Reference proteome</keyword>
<protein>
    <submittedName>
        <fullName evidence="1">Uncharacterized protein</fullName>
    </submittedName>
</protein>
<evidence type="ECO:0000313" key="1">
    <source>
        <dbReference type="EMBL" id="KAH7240341.1"/>
    </source>
</evidence>
<dbReference type="AlphaFoldDB" id="A0A9P9K129"/>
<proteinExistence type="predicted"/>
<dbReference type="OrthoDB" id="10390646at2759"/>
<organism evidence="1 2">
    <name type="scientific">Fusarium redolens</name>
    <dbReference type="NCBI Taxonomy" id="48865"/>
    <lineage>
        <taxon>Eukaryota</taxon>
        <taxon>Fungi</taxon>
        <taxon>Dikarya</taxon>
        <taxon>Ascomycota</taxon>
        <taxon>Pezizomycotina</taxon>
        <taxon>Sordariomycetes</taxon>
        <taxon>Hypocreomycetidae</taxon>
        <taxon>Hypocreales</taxon>
        <taxon>Nectriaceae</taxon>
        <taxon>Fusarium</taxon>
        <taxon>Fusarium redolens species complex</taxon>
    </lineage>
</organism>
<comment type="caution">
    <text evidence="1">The sequence shown here is derived from an EMBL/GenBank/DDBJ whole genome shotgun (WGS) entry which is preliminary data.</text>
</comment>
<evidence type="ECO:0000313" key="2">
    <source>
        <dbReference type="Proteomes" id="UP000720189"/>
    </source>
</evidence>
<reference evidence="1" key="1">
    <citation type="journal article" date="2021" name="Nat. Commun.">
        <title>Genetic determinants of endophytism in the Arabidopsis root mycobiome.</title>
        <authorList>
            <person name="Mesny F."/>
            <person name="Miyauchi S."/>
            <person name="Thiergart T."/>
            <person name="Pickel B."/>
            <person name="Atanasova L."/>
            <person name="Karlsson M."/>
            <person name="Huettel B."/>
            <person name="Barry K.W."/>
            <person name="Haridas S."/>
            <person name="Chen C."/>
            <person name="Bauer D."/>
            <person name="Andreopoulos W."/>
            <person name="Pangilinan J."/>
            <person name="LaButti K."/>
            <person name="Riley R."/>
            <person name="Lipzen A."/>
            <person name="Clum A."/>
            <person name="Drula E."/>
            <person name="Henrissat B."/>
            <person name="Kohler A."/>
            <person name="Grigoriev I.V."/>
            <person name="Martin F.M."/>
            <person name="Hacquard S."/>
        </authorList>
    </citation>
    <scope>NUCLEOTIDE SEQUENCE</scope>
    <source>
        <strain evidence="1">MPI-CAGE-AT-0023</strain>
    </source>
</reference>